<sequence>MKKLNSRQQQAKILRNFRKVHRITGATLFIFFFIIAITGFLLGWKNNSNGLILPKNQQGSSVELNKWLPIDSLHKNACAILHDSISPNLSLKLNRIDIRKNKGLVKFVFENHYWEVQLDGATGELLNLGKRHSDFIENLHDGSFLDTFFNNSTKPIKVIYTSIMGLALLLFTITGFWLWYGPKRLKKHRKRKS</sequence>
<dbReference type="OrthoDB" id="271465at2"/>
<keyword evidence="1" id="KW-1133">Transmembrane helix</keyword>
<dbReference type="InterPro" id="IPR005625">
    <property type="entry name" value="PepSY-ass_TM"/>
</dbReference>
<feature type="transmembrane region" description="Helical" evidence="1">
    <location>
        <begin position="158"/>
        <end position="180"/>
    </location>
</feature>
<keyword evidence="3" id="KW-1185">Reference proteome</keyword>
<protein>
    <submittedName>
        <fullName evidence="2">PepSY-associated TM region</fullName>
    </submittedName>
</protein>
<dbReference type="Pfam" id="PF03929">
    <property type="entry name" value="PepSY_TM"/>
    <property type="match status" value="1"/>
</dbReference>
<evidence type="ECO:0000313" key="2">
    <source>
        <dbReference type="EMBL" id="SNR52780.1"/>
    </source>
</evidence>
<reference evidence="3" key="1">
    <citation type="submission" date="2017-06" db="EMBL/GenBank/DDBJ databases">
        <authorList>
            <person name="Varghese N."/>
            <person name="Submissions S."/>
        </authorList>
    </citation>
    <scope>NUCLEOTIDE SEQUENCE [LARGE SCALE GENOMIC DNA]</scope>
    <source>
        <strain evidence="3">DSM 27993</strain>
    </source>
</reference>
<feature type="transmembrane region" description="Helical" evidence="1">
    <location>
        <begin position="20"/>
        <end position="44"/>
    </location>
</feature>
<organism evidence="2 3">
    <name type="scientific">Lutibacter flavus</name>
    <dbReference type="NCBI Taxonomy" id="691689"/>
    <lineage>
        <taxon>Bacteria</taxon>
        <taxon>Pseudomonadati</taxon>
        <taxon>Bacteroidota</taxon>
        <taxon>Flavobacteriia</taxon>
        <taxon>Flavobacteriales</taxon>
        <taxon>Flavobacteriaceae</taxon>
        <taxon>Lutibacter</taxon>
    </lineage>
</organism>
<keyword evidence="1" id="KW-0812">Transmembrane</keyword>
<evidence type="ECO:0000256" key="1">
    <source>
        <dbReference type="SAM" id="Phobius"/>
    </source>
</evidence>
<name>A0A238X257_9FLAO</name>
<dbReference type="RefSeq" id="WP_089377792.1">
    <property type="nucleotide sequence ID" value="NZ_FZNX01000002.1"/>
</dbReference>
<proteinExistence type="predicted"/>
<accession>A0A238X257</accession>
<evidence type="ECO:0000313" key="3">
    <source>
        <dbReference type="Proteomes" id="UP000198412"/>
    </source>
</evidence>
<gene>
    <name evidence="2" type="ORF">SAMN04488111_1476</name>
</gene>
<dbReference type="EMBL" id="FZNX01000002">
    <property type="protein sequence ID" value="SNR52780.1"/>
    <property type="molecule type" value="Genomic_DNA"/>
</dbReference>
<dbReference type="AlphaFoldDB" id="A0A238X257"/>
<keyword evidence="1" id="KW-0472">Membrane</keyword>
<dbReference type="Proteomes" id="UP000198412">
    <property type="component" value="Unassembled WGS sequence"/>
</dbReference>